<comment type="caution">
    <text evidence="1">The sequence shown here is derived from an EMBL/GenBank/DDBJ whole genome shotgun (WGS) entry which is preliminary data.</text>
</comment>
<accession>A0A0F8Z5Y6</accession>
<feature type="non-terminal residue" evidence="1">
    <location>
        <position position="50"/>
    </location>
</feature>
<reference evidence="1" key="1">
    <citation type="journal article" date="2015" name="Nature">
        <title>Complex archaea that bridge the gap between prokaryotes and eukaryotes.</title>
        <authorList>
            <person name="Spang A."/>
            <person name="Saw J.H."/>
            <person name="Jorgensen S.L."/>
            <person name="Zaremba-Niedzwiedzka K."/>
            <person name="Martijn J."/>
            <person name="Lind A.E."/>
            <person name="van Eijk R."/>
            <person name="Schleper C."/>
            <person name="Guy L."/>
            <person name="Ettema T.J."/>
        </authorList>
    </citation>
    <scope>NUCLEOTIDE SEQUENCE</scope>
</reference>
<protein>
    <submittedName>
        <fullName evidence="1">Uncharacterized protein</fullName>
    </submittedName>
</protein>
<dbReference type="EMBL" id="LAZR01065461">
    <property type="protein sequence ID" value="KKK55496.1"/>
    <property type="molecule type" value="Genomic_DNA"/>
</dbReference>
<proteinExistence type="predicted"/>
<organism evidence="1">
    <name type="scientific">marine sediment metagenome</name>
    <dbReference type="NCBI Taxonomy" id="412755"/>
    <lineage>
        <taxon>unclassified sequences</taxon>
        <taxon>metagenomes</taxon>
        <taxon>ecological metagenomes</taxon>
    </lineage>
</organism>
<sequence length="50" mass="5878">MPNVKPFDIELWIKTIPTGDFHYKDVLDGNIDAEYYGKLRRIMHDLCHSA</sequence>
<gene>
    <name evidence="1" type="ORF">LCGC14_3074000</name>
</gene>
<name>A0A0F8Z5Y6_9ZZZZ</name>
<evidence type="ECO:0000313" key="1">
    <source>
        <dbReference type="EMBL" id="KKK55496.1"/>
    </source>
</evidence>
<dbReference type="AlphaFoldDB" id="A0A0F8Z5Y6"/>